<organism evidence="1 2">
    <name type="scientific">Dichomitus squalens (strain LYAD-421)</name>
    <name type="common">Western red white-rot fungus</name>
    <dbReference type="NCBI Taxonomy" id="732165"/>
    <lineage>
        <taxon>Eukaryota</taxon>
        <taxon>Fungi</taxon>
        <taxon>Dikarya</taxon>
        <taxon>Basidiomycota</taxon>
        <taxon>Agaricomycotina</taxon>
        <taxon>Agaricomycetes</taxon>
        <taxon>Polyporales</taxon>
        <taxon>Polyporaceae</taxon>
        <taxon>Dichomitus</taxon>
    </lineage>
</organism>
<dbReference type="OrthoDB" id="2840473at2759"/>
<proteinExistence type="predicted"/>
<evidence type="ECO:0000313" key="2">
    <source>
        <dbReference type="Proteomes" id="UP000053319"/>
    </source>
</evidence>
<dbReference type="AlphaFoldDB" id="R7SJX5"/>
<accession>R7SJX5</accession>
<dbReference type="RefSeq" id="XP_007371918.1">
    <property type="nucleotide sequence ID" value="XM_007371856.1"/>
</dbReference>
<feature type="non-terminal residue" evidence="1">
    <location>
        <position position="1"/>
    </location>
</feature>
<feature type="non-terminal residue" evidence="1">
    <location>
        <position position="82"/>
    </location>
</feature>
<dbReference type="GeneID" id="18841546"/>
<dbReference type="HOGENOM" id="CLU_159031_1_0_1"/>
<name>R7SJX5_DICSQ</name>
<evidence type="ECO:0000313" key="1">
    <source>
        <dbReference type="EMBL" id="EJF55342.1"/>
    </source>
</evidence>
<dbReference type="OMA" id="CEHNEST"/>
<evidence type="ECO:0008006" key="3">
    <source>
        <dbReference type="Google" id="ProtNLM"/>
    </source>
</evidence>
<dbReference type="InterPro" id="IPR036691">
    <property type="entry name" value="Endo/exonu/phosph_ase_sf"/>
</dbReference>
<dbReference type="EMBL" id="JH719773">
    <property type="protein sequence ID" value="EJF55342.1"/>
    <property type="molecule type" value="Genomic_DNA"/>
</dbReference>
<dbReference type="SUPFAM" id="SSF56219">
    <property type="entry name" value="DNase I-like"/>
    <property type="match status" value="1"/>
</dbReference>
<protein>
    <recommendedName>
        <fullName evidence="3">Endonuclease/exonuclease/phosphatase domain-containing protein</fullName>
    </recommendedName>
</protein>
<dbReference type="Gene3D" id="3.60.10.10">
    <property type="entry name" value="Endonuclease/exonuclease/phosphatase"/>
    <property type="match status" value="1"/>
</dbReference>
<gene>
    <name evidence="1" type="ORF">DICSQDRAFT_20244</name>
</gene>
<dbReference type="Proteomes" id="UP000053319">
    <property type="component" value="Unassembled WGS sequence"/>
</dbReference>
<reference evidence="1 2" key="1">
    <citation type="journal article" date="2012" name="Science">
        <title>The Paleozoic origin of enzymatic lignin decomposition reconstructed from 31 fungal genomes.</title>
        <authorList>
            <person name="Floudas D."/>
            <person name="Binder M."/>
            <person name="Riley R."/>
            <person name="Barry K."/>
            <person name="Blanchette R.A."/>
            <person name="Henrissat B."/>
            <person name="Martinez A.T."/>
            <person name="Otillar R."/>
            <person name="Spatafora J.W."/>
            <person name="Yadav J.S."/>
            <person name="Aerts A."/>
            <person name="Benoit I."/>
            <person name="Boyd A."/>
            <person name="Carlson A."/>
            <person name="Copeland A."/>
            <person name="Coutinho P.M."/>
            <person name="de Vries R.P."/>
            <person name="Ferreira P."/>
            <person name="Findley K."/>
            <person name="Foster B."/>
            <person name="Gaskell J."/>
            <person name="Glotzer D."/>
            <person name="Gorecki P."/>
            <person name="Heitman J."/>
            <person name="Hesse C."/>
            <person name="Hori C."/>
            <person name="Igarashi K."/>
            <person name="Jurgens J.A."/>
            <person name="Kallen N."/>
            <person name="Kersten P."/>
            <person name="Kohler A."/>
            <person name="Kuees U."/>
            <person name="Kumar T.K.A."/>
            <person name="Kuo A."/>
            <person name="LaButti K."/>
            <person name="Larrondo L.F."/>
            <person name="Lindquist E."/>
            <person name="Ling A."/>
            <person name="Lombard V."/>
            <person name="Lucas S."/>
            <person name="Lundell T."/>
            <person name="Martin R."/>
            <person name="McLaughlin D.J."/>
            <person name="Morgenstern I."/>
            <person name="Morin E."/>
            <person name="Murat C."/>
            <person name="Nagy L.G."/>
            <person name="Nolan M."/>
            <person name="Ohm R.A."/>
            <person name="Patyshakuliyeva A."/>
            <person name="Rokas A."/>
            <person name="Ruiz-Duenas F.J."/>
            <person name="Sabat G."/>
            <person name="Salamov A."/>
            <person name="Samejima M."/>
            <person name="Schmutz J."/>
            <person name="Slot J.C."/>
            <person name="St John F."/>
            <person name="Stenlid J."/>
            <person name="Sun H."/>
            <person name="Sun S."/>
            <person name="Syed K."/>
            <person name="Tsang A."/>
            <person name="Wiebenga A."/>
            <person name="Young D."/>
            <person name="Pisabarro A."/>
            <person name="Eastwood D.C."/>
            <person name="Martin F."/>
            <person name="Cullen D."/>
            <person name="Grigoriev I.V."/>
            <person name="Hibbett D.S."/>
        </authorList>
    </citation>
    <scope>NUCLEOTIDE SEQUENCE [LARGE SCALE GENOMIC DNA]</scope>
    <source>
        <strain evidence="1 2">LYAD-421 SS1</strain>
    </source>
</reference>
<sequence length="82" mass="9398">DYDIIAIQEPFIDHLNLTRANPRWSVVYPTGHHDSGHRTRSIVLVNTRISSNAWHPIKIPSPDVTAVTIVSQQRTVHIFNLY</sequence>
<dbReference type="KEGG" id="dsq:DICSQDRAFT_20244"/>